<name>A0AAV4R4D7_CAEEX</name>
<dbReference type="EMBL" id="BPLR01007294">
    <property type="protein sequence ID" value="GIY15884.1"/>
    <property type="molecule type" value="Genomic_DNA"/>
</dbReference>
<feature type="compositionally biased region" description="Low complexity" evidence="1">
    <location>
        <begin position="28"/>
        <end position="44"/>
    </location>
</feature>
<proteinExistence type="predicted"/>
<reference evidence="2 3" key="1">
    <citation type="submission" date="2021-06" db="EMBL/GenBank/DDBJ databases">
        <title>Caerostris extrusa draft genome.</title>
        <authorList>
            <person name="Kono N."/>
            <person name="Arakawa K."/>
        </authorList>
    </citation>
    <scope>NUCLEOTIDE SEQUENCE [LARGE SCALE GENOMIC DNA]</scope>
</reference>
<dbReference type="Proteomes" id="UP001054945">
    <property type="component" value="Unassembled WGS sequence"/>
</dbReference>
<feature type="region of interest" description="Disordered" evidence="1">
    <location>
        <begin position="1"/>
        <end position="85"/>
    </location>
</feature>
<accession>A0AAV4R4D7</accession>
<evidence type="ECO:0000313" key="3">
    <source>
        <dbReference type="Proteomes" id="UP001054945"/>
    </source>
</evidence>
<sequence>MCVLILRSPKRGTAYQPRTPDDRKEGKGLLPKPRGGPLGSSGPRASRLQFEEERGLRKPRDEFVMRATRRRENSAIARSLSEDRN</sequence>
<organism evidence="2 3">
    <name type="scientific">Caerostris extrusa</name>
    <name type="common">Bark spider</name>
    <name type="synonym">Caerostris bankana</name>
    <dbReference type="NCBI Taxonomy" id="172846"/>
    <lineage>
        <taxon>Eukaryota</taxon>
        <taxon>Metazoa</taxon>
        <taxon>Ecdysozoa</taxon>
        <taxon>Arthropoda</taxon>
        <taxon>Chelicerata</taxon>
        <taxon>Arachnida</taxon>
        <taxon>Araneae</taxon>
        <taxon>Araneomorphae</taxon>
        <taxon>Entelegynae</taxon>
        <taxon>Araneoidea</taxon>
        <taxon>Araneidae</taxon>
        <taxon>Caerostris</taxon>
    </lineage>
</organism>
<protein>
    <submittedName>
        <fullName evidence="2">Uncharacterized protein</fullName>
    </submittedName>
</protein>
<evidence type="ECO:0000256" key="1">
    <source>
        <dbReference type="SAM" id="MobiDB-lite"/>
    </source>
</evidence>
<feature type="compositionally biased region" description="Basic and acidic residues" evidence="1">
    <location>
        <begin position="49"/>
        <end position="64"/>
    </location>
</feature>
<gene>
    <name evidence="2" type="ORF">CEXT_581881</name>
</gene>
<evidence type="ECO:0000313" key="2">
    <source>
        <dbReference type="EMBL" id="GIY15884.1"/>
    </source>
</evidence>
<comment type="caution">
    <text evidence="2">The sequence shown here is derived from an EMBL/GenBank/DDBJ whole genome shotgun (WGS) entry which is preliminary data.</text>
</comment>
<dbReference type="AlphaFoldDB" id="A0AAV4R4D7"/>
<keyword evidence="3" id="KW-1185">Reference proteome</keyword>